<dbReference type="EMBL" id="UOFL01000183">
    <property type="protein sequence ID" value="VAW79873.1"/>
    <property type="molecule type" value="Genomic_DNA"/>
</dbReference>
<protein>
    <submittedName>
        <fullName evidence="1">Uncharacterized protein</fullName>
    </submittedName>
</protein>
<evidence type="ECO:0000313" key="1">
    <source>
        <dbReference type="EMBL" id="VAW79873.1"/>
    </source>
</evidence>
<reference evidence="1" key="1">
    <citation type="submission" date="2018-06" db="EMBL/GenBank/DDBJ databases">
        <authorList>
            <person name="Zhirakovskaya E."/>
        </authorList>
    </citation>
    <scope>NUCLEOTIDE SEQUENCE</scope>
</reference>
<accession>A0A3B0YVF6</accession>
<gene>
    <name evidence="1" type="ORF">MNBD_GAMMA12-3146</name>
</gene>
<dbReference type="AlphaFoldDB" id="A0A3B0YVF6"/>
<name>A0A3B0YVF6_9ZZZZ</name>
<organism evidence="1">
    <name type="scientific">hydrothermal vent metagenome</name>
    <dbReference type="NCBI Taxonomy" id="652676"/>
    <lineage>
        <taxon>unclassified sequences</taxon>
        <taxon>metagenomes</taxon>
        <taxon>ecological metagenomes</taxon>
    </lineage>
</organism>
<proteinExistence type="predicted"/>
<sequence>MRNNVLLGLLLIIVSIPVYAGISTTLYTAKIADCNVVVSHDSVKGGAGTLVIRARSKASTYCHISQAVIQAALGTALKTLKAKKQLSPITNVFLANKLRSYPWISKVLVEKSMNNPQWNKKAGKPKSGTANRYVNKILYTTAVLIPFSQSLKQYQYTISAVSCEKILINKNNLPYEAMCWLKIKKISTP</sequence>